<accession>A0ABT0TXG8</accession>
<sequence length="76" mass="8389">AYSSRQSRQMISAYLLSGAAPFMLASRLDPWGERAAQRESLQPDPLRARLSRDLPIRGEMRAGLGGTSIVLLKDCK</sequence>
<proteinExistence type="predicted"/>
<feature type="non-terminal residue" evidence="1">
    <location>
        <position position="1"/>
    </location>
</feature>
<name>A0ABT0TXG8_9BACT</name>
<evidence type="ECO:0000313" key="2">
    <source>
        <dbReference type="Proteomes" id="UP001202961"/>
    </source>
</evidence>
<protein>
    <submittedName>
        <fullName evidence="1">Uncharacterized protein</fullName>
    </submittedName>
</protein>
<organism evidence="1 2">
    <name type="scientific">Aporhodopirellula aestuarii</name>
    <dbReference type="NCBI Taxonomy" id="2950107"/>
    <lineage>
        <taxon>Bacteria</taxon>
        <taxon>Pseudomonadati</taxon>
        <taxon>Planctomycetota</taxon>
        <taxon>Planctomycetia</taxon>
        <taxon>Pirellulales</taxon>
        <taxon>Pirellulaceae</taxon>
        <taxon>Aporhodopirellula</taxon>
    </lineage>
</organism>
<dbReference type="RefSeq" id="WP_250926974.1">
    <property type="nucleotide sequence ID" value="NZ_JAMQBK010000008.1"/>
</dbReference>
<gene>
    <name evidence="1" type="ORF">NB063_01560</name>
</gene>
<dbReference type="Proteomes" id="UP001202961">
    <property type="component" value="Unassembled WGS sequence"/>
</dbReference>
<dbReference type="EMBL" id="JAMQBK010000008">
    <property type="protein sequence ID" value="MCM2369299.1"/>
    <property type="molecule type" value="Genomic_DNA"/>
</dbReference>
<reference evidence="1 2" key="1">
    <citation type="journal article" date="2022" name="Syst. Appl. Microbiol.">
        <title>Rhodopirellula aestuarii sp. nov., a novel member of the genus Rhodopirellula isolated from brackish sediments collected in the Tagus River estuary, Portugal.</title>
        <authorList>
            <person name="Vitorino I.R."/>
            <person name="Klimek D."/>
            <person name="Calusinska M."/>
            <person name="Lobo-da-Cunha A."/>
            <person name="Vasconcelos V."/>
            <person name="Lage O.M."/>
        </authorList>
    </citation>
    <scope>NUCLEOTIDE SEQUENCE [LARGE SCALE GENOMIC DNA]</scope>
    <source>
        <strain evidence="1 2">ICT_H3.1</strain>
    </source>
</reference>
<evidence type="ECO:0000313" key="1">
    <source>
        <dbReference type="EMBL" id="MCM2369299.1"/>
    </source>
</evidence>
<comment type="caution">
    <text evidence="1">The sequence shown here is derived from an EMBL/GenBank/DDBJ whole genome shotgun (WGS) entry which is preliminary data.</text>
</comment>
<keyword evidence="2" id="KW-1185">Reference proteome</keyword>